<proteinExistence type="inferred from homology"/>
<evidence type="ECO:0000256" key="4">
    <source>
        <dbReference type="ARBA" id="ARBA00022517"/>
    </source>
</evidence>
<dbReference type="PANTHER" id="PTHR38099">
    <property type="entry name" value="LARGE RIBOSOMAL RNA SUBUNIT ACCUMULATION PROTEIN YCED"/>
    <property type="match status" value="1"/>
</dbReference>
<evidence type="ECO:0000313" key="6">
    <source>
        <dbReference type="EMBL" id="VFK38139.1"/>
    </source>
</evidence>
<dbReference type="PANTHER" id="PTHR38099:SF1">
    <property type="entry name" value="LARGE RIBOSOMAL RNA SUBUNIT ACCUMULATION PROTEIN YCED"/>
    <property type="match status" value="1"/>
</dbReference>
<dbReference type="EMBL" id="CAADFW010000005">
    <property type="protein sequence ID" value="VFK54454.1"/>
    <property type="molecule type" value="Genomic_DNA"/>
</dbReference>
<organism evidence="6">
    <name type="scientific">Candidatus Kentrum sp. TC</name>
    <dbReference type="NCBI Taxonomy" id="2126339"/>
    <lineage>
        <taxon>Bacteria</taxon>
        <taxon>Pseudomonadati</taxon>
        <taxon>Pseudomonadota</taxon>
        <taxon>Gammaproteobacteria</taxon>
        <taxon>Candidatus Kentrum</taxon>
    </lineage>
</organism>
<evidence type="ECO:0000256" key="2">
    <source>
        <dbReference type="ARBA" id="ARBA00010740"/>
    </source>
</evidence>
<protein>
    <recommendedName>
        <fullName evidence="3">Large ribosomal RNA subunit accumulation protein YceD</fullName>
    </recommendedName>
    <alternativeName>
        <fullName evidence="5">23S rRNA accumulation protein YceD</fullName>
    </alternativeName>
</protein>
<name>A0A450Y9C5_9GAMM</name>
<comment type="function">
    <text evidence="1">Plays a role in synthesis, processing and/or stability of 23S rRNA.</text>
</comment>
<sequence>MLQDLPELIHPLRFARSKRALCGRVALVRMHRLRPLLAAEVGYAEVNLRFGPDDWGRLGIQGEVWAELSLICQCCLGAMPFRVESDVRLNMMFSDHEMERPTEYISPGFEPLVITDDGTAMVLSDIIEDELLLALPSVPRHPDGVCEVAGRYLGGEGAHNERDNPFAVLEGLMENRGNGILKDS</sequence>
<keyword evidence="4" id="KW-0690">Ribosome biogenesis</keyword>
<evidence type="ECO:0000256" key="5">
    <source>
        <dbReference type="ARBA" id="ARBA00031841"/>
    </source>
</evidence>
<evidence type="ECO:0000256" key="3">
    <source>
        <dbReference type="ARBA" id="ARBA00015716"/>
    </source>
</evidence>
<comment type="similarity">
    <text evidence="2">Belongs to the DUF177 domain family.</text>
</comment>
<dbReference type="GO" id="GO:0042254">
    <property type="term" value="P:ribosome biogenesis"/>
    <property type="evidence" value="ECO:0007669"/>
    <property type="project" value="UniProtKB-KW"/>
</dbReference>
<evidence type="ECO:0000313" key="8">
    <source>
        <dbReference type="EMBL" id="VFK54454.1"/>
    </source>
</evidence>
<dbReference type="Pfam" id="PF02620">
    <property type="entry name" value="YceD"/>
    <property type="match status" value="1"/>
</dbReference>
<reference evidence="6" key="1">
    <citation type="submission" date="2019-02" db="EMBL/GenBank/DDBJ databases">
        <authorList>
            <person name="Gruber-Vodicka R. H."/>
            <person name="Seah K. B. B."/>
        </authorList>
    </citation>
    <scope>NUCLEOTIDE SEQUENCE</scope>
    <source>
        <strain evidence="6">BECK_BZ123</strain>
        <strain evidence="7">BECK_BZ125</strain>
        <strain evidence="8">BECK_BZ126</strain>
    </source>
</reference>
<gene>
    <name evidence="6" type="ORF">BECKTC1821D_GA0114238_100382</name>
    <name evidence="7" type="ORF">BECKTC1821E_GA0114239_100325</name>
    <name evidence="8" type="ORF">BECKTC1821F_GA0114240_100524</name>
</gene>
<dbReference type="InterPro" id="IPR039255">
    <property type="entry name" value="YceD_bac"/>
</dbReference>
<evidence type="ECO:0000313" key="7">
    <source>
        <dbReference type="EMBL" id="VFK38911.1"/>
    </source>
</evidence>
<dbReference type="InterPro" id="IPR003772">
    <property type="entry name" value="YceD"/>
</dbReference>
<accession>A0A450Y9C5</accession>
<dbReference type="EMBL" id="CAADFT010000003">
    <property type="protein sequence ID" value="VFK38911.1"/>
    <property type="molecule type" value="Genomic_DNA"/>
</dbReference>
<dbReference type="AlphaFoldDB" id="A0A450Y9C5"/>
<evidence type="ECO:0000256" key="1">
    <source>
        <dbReference type="ARBA" id="ARBA00002868"/>
    </source>
</evidence>
<dbReference type="GO" id="GO:0005829">
    <property type="term" value="C:cytosol"/>
    <property type="evidence" value="ECO:0007669"/>
    <property type="project" value="TreeGrafter"/>
</dbReference>
<dbReference type="EMBL" id="CAADFS010000003">
    <property type="protein sequence ID" value="VFK38139.1"/>
    <property type="molecule type" value="Genomic_DNA"/>
</dbReference>